<gene>
    <name evidence="2" type="ORF">OVA965_LOCUS32094</name>
    <name evidence="3" type="ORF">TMI583_LOCUS32950</name>
</gene>
<reference evidence="3" key="1">
    <citation type="submission" date="2021-02" db="EMBL/GenBank/DDBJ databases">
        <authorList>
            <person name="Nowell W R."/>
        </authorList>
    </citation>
    <scope>NUCLEOTIDE SEQUENCE</scope>
</reference>
<evidence type="ECO:0000313" key="2">
    <source>
        <dbReference type="EMBL" id="CAF1380720.1"/>
    </source>
</evidence>
<organism evidence="3 4">
    <name type="scientific">Didymodactylos carnosus</name>
    <dbReference type="NCBI Taxonomy" id="1234261"/>
    <lineage>
        <taxon>Eukaryota</taxon>
        <taxon>Metazoa</taxon>
        <taxon>Spiralia</taxon>
        <taxon>Gnathifera</taxon>
        <taxon>Rotifera</taxon>
        <taxon>Eurotatoria</taxon>
        <taxon>Bdelloidea</taxon>
        <taxon>Philodinida</taxon>
        <taxon>Philodinidae</taxon>
        <taxon>Didymodactylos</taxon>
    </lineage>
</organism>
<evidence type="ECO:0000313" key="4">
    <source>
        <dbReference type="Proteomes" id="UP000682733"/>
    </source>
</evidence>
<evidence type="ECO:0000313" key="3">
    <source>
        <dbReference type="EMBL" id="CAF4189225.1"/>
    </source>
</evidence>
<feature type="compositionally biased region" description="Polar residues" evidence="1">
    <location>
        <begin position="55"/>
        <end position="65"/>
    </location>
</feature>
<feature type="region of interest" description="Disordered" evidence="1">
    <location>
        <begin position="23"/>
        <end position="66"/>
    </location>
</feature>
<comment type="caution">
    <text evidence="3">The sequence shown here is derived from an EMBL/GenBank/DDBJ whole genome shotgun (WGS) entry which is preliminary data.</text>
</comment>
<dbReference type="AlphaFoldDB" id="A0A8S2RW45"/>
<feature type="compositionally biased region" description="Low complexity" evidence="1">
    <location>
        <begin position="42"/>
        <end position="54"/>
    </location>
</feature>
<dbReference type="Proteomes" id="UP000682733">
    <property type="component" value="Unassembled WGS sequence"/>
</dbReference>
<dbReference type="EMBL" id="CAJOBA010046421">
    <property type="protein sequence ID" value="CAF4189225.1"/>
    <property type="molecule type" value="Genomic_DNA"/>
</dbReference>
<name>A0A8S2RW45_9BILA</name>
<evidence type="ECO:0000256" key="1">
    <source>
        <dbReference type="SAM" id="MobiDB-lite"/>
    </source>
</evidence>
<dbReference type="Proteomes" id="UP000677228">
    <property type="component" value="Unassembled WGS sequence"/>
</dbReference>
<accession>A0A8S2RW45</accession>
<sequence>LTTPSHQSPVSATFNGIISLQRKKLKSDQDETTEPESIKTANNNITKNNDNQLNMSPTNQPSVQPDSVEKIDLTEEHQTNSVILIEKSGNEMMYSPPNDQWMADRLADLKLFRTRNRKNILNYATFGQIGNEVTLRMEQHKRKIVQQDMDAKIAVHATQNNHKLNLKEPTALAYERNEIKRQIK</sequence>
<feature type="non-terminal residue" evidence="3">
    <location>
        <position position="184"/>
    </location>
</feature>
<proteinExistence type="predicted"/>
<dbReference type="EMBL" id="CAJNOK010024725">
    <property type="protein sequence ID" value="CAF1380720.1"/>
    <property type="molecule type" value="Genomic_DNA"/>
</dbReference>
<protein>
    <submittedName>
        <fullName evidence="3">Uncharacterized protein</fullName>
    </submittedName>
</protein>